<comment type="subcellular location">
    <subcellularLocation>
        <location evidence="2">Cell membrane</location>
        <topology evidence="2">Multi-pass membrane protein</topology>
    </subcellularLocation>
</comment>
<evidence type="ECO:0000256" key="6">
    <source>
        <dbReference type="ARBA" id="ARBA00022679"/>
    </source>
</evidence>
<dbReference type="EC" id="2.7.13.3" evidence="3"/>
<evidence type="ECO:0000313" key="18">
    <source>
        <dbReference type="EMBL" id="MCU7379203.1"/>
    </source>
</evidence>
<dbReference type="Gene3D" id="1.10.287.130">
    <property type="match status" value="1"/>
</dbReference>
<evidence type="ECO:0000256" key="2">
    <source>
        <dbReference type="ARBA" id="ARBA00004651"/>
    </source>
</evidence>
<evidence type="ECO:0000256" key="11">
    <source>
        <dbReference type="ARBA" id="ARBA00022989"/>
    </source>
</evidence>
<dbReference type="SUPFAM" id="SSF47384">
    <property type="entry name" value="Homodimeric domain of signal transducing histidine kinase"/>
    <property type="match status" value="1"/>
</dbReference>
<dbReference type="SMART" id="SM00388">
    <property type="entry name" value="HisKA"/>
    <property type="match status" value="1"/>
</dbReference>
<keyword evidence="11 14" id="KW-1133">Transmembrane helix</keyword>
<dbReference type="EMBL" id="JAOSHN010000005">
    <property type="protein sequence ID" value="MCU7379203.1"/>
    <property type="molecule type" value="Genomic_DNA"/>
</dbReference>
<evidence type="ECO:0000256" key="10">
    <source>
        <dbReference type="ARBA" id="ARBA00022840"/>
    </source>
</evidence>
<dbReference type="AlphaFoldDB" id="A0A9J6QQF5"/>
<feature type="transmembrane region" description="Helical" evidence="14">
    <location>
        <begin position="150"/>
        <end position="174"/>
    </location>
</feature>
<protein>
    <recommendedName>
        <fullName evidence="3">histidine kinase</fullName>
        <ecNumber evidence="3">2.7.13.3</ecNumber>
    </recommendedName>
</protein>
<dbReference type="EMBL" id="JAOSHN010000002">
    <property type="protein sequence ID" value="MCU7377660.1"/>
    <property type="molecule type" value="Genomic_DNA"/>
</dbReference>
<dbReference type="GO" id="GO:0005886">
    <property type="term" value="C:plasma membrane"/>
    <property type="evidence" value="ECO:0007669"/>
    <property type="project" value="UniProtKB-SubCell"/>
</dbReference>
<keyword evidence="6" id="KW-0808">Transferase</keyword>
<feature type="domain" description="HAMP" evidence="16">
    <location>
        <begin position="175"/>
        <end position="227"/>
    </location>
</feature>
<dbReference type="Gene3D" id="3.30.565.10">
    <property type="entry name" value="Histidine kinase-like ATPase, C-terminal domain"/>
    <property type="match status" value="1"/>
</dbReference>
<evidence type="ECO:0000256" key="13">
    <source>
        <dbReference type="ARBA" id="ARBA00023136"/>
    </source>
</evidence>
<keyword evidence="5" id="KW-0597">Phosphoprotein</keyword>
<dbReference type="SUPFAM" id="SSF55874">
    <property type="entry name" value="ATPase domain of HSP90 chaperone/DNA topoisomerase II/histidine kinase"/>
    <property type="match status" value="1"/>
</dbReference>
<evidence type="ECO:0000256" key="1">
    <source>
        <dbReference type="ARBA" id="ARBA00000085"/>
    </source>
</evidence>
<evidence type="ECO:0000256" key="12">
    <source>
        <dbReference type="ARBA" id="ARBA00023012"/>
    </source>
</evidence>
<evidence type="ECO:0000259" key="15">
    <source>
        <dbReference type="PROSITE" id="PS50109"/>
    </source>
</evidence>
<reference evidence="17" key="1">
    <citation type="submission" date="2022-09" db="EMBL/GenBank/DDBJ databases">
        <title>Culturomic study of gut microbiota in children with autism spectrum disorder.</title>
        <authorList>
            <person name="Efimov B.A."/>
            <person name="Chaplin A.V."/>
            <person name="Sokolova S.R."/>
            <person name="Pikina A.P."/>
            <person name="Korzhanova M."/>
            <person name="Belova V."/>
            <person name="Korostin D."/>
        </authorList>
    </citation>
    <scope>NUCLEOTIDE SEQUENCE</scope>
    <source>
        <strain evidence="17">ASD5510</strain>
    </source>
</reference>
<evidence type="ECO:0000313" key="17">
    <source>
        <dbReference type="EMBL" id="MCU7377660.1"/>
    </source>
</evidence>
<evidence type="ECO:0000256" key="8">
    <source>
        <dbReference type="ARBA" id="ARBA00022741"/>
    </source>
</evidence>
<organism evidence="17 19">
    <name type="scientific">Hominibacterium faecale</name>
    <dbReference type="NCBI Taxonomy" id="2839743"/>
    <lineage>
        <taxon>Bacteria</taxon>
        <taxon>Bacillati</taxon>
        <taxon>Bacillota</taxon>
        <taxon>Clostridia</taxon>
        <taxon>Peptostreptococcales</taxon>
        <taxon>Anaerovoracaceae</taxon>
        <taxon>Hominibacterium</taxon>
    </lineage>
</organism>
<dbReference type="RefSeq" id="WP_253020078.1">
    <property type="nucleotide sequence ID" value="NZ_JAOSHN010000002.1"/>
</dbReference>
<evidence type="ECO:0000256" key="3">
    <source>
        <dbReference type="ARBA" id="ARBA00012438"/>
    </source>
</evidence>
<dbReference type="InterPro" id="IPR005467">
    <property type="entry name" value="His_kinase_dom"/>
</dbReference>
<evidence type="ECO:0000259" key="16">
    <source>
        <dbReference type="PROSITE" id="PS50885"/>
    </source>
</evidence>
<evidence type="ECO:0000256" key="4">
    <source>
        <dbReference type="ARBA" id="ARBA00022475"/>
    </source>
</evidence>
<comment type="catalytic activity">
    <reaction evidence="1">
        <text>ATP + protein L-histidine = ADP + protein N-phospho-L-histidine.</text>
        <dbReference type="EC" id="2.7.13.3"/>
    </reaction>
</comment>
<keyword evidence="7 14" id="KW-0812">Transmembrane</keyword>
<keyword evidence="13 14" id="KW-0472">Membrane</keyword>
<sequence length="440" mass="50642">MSKKPYRRRLSIELTILTAASAVLALLLLFLLHTAAWKVLDYVLVNPQMVAKQEKKCVSRLQSYIDSNGLTLEDTDKLKEWVSSQRSLILTIYRDNKAVFSSDENIVVSPSDFDDYAMEGDIISGSREYMLQFKDGKAEATMTYMFENRYYIIADVCAGLISFGVFMAILFLFIRHKMKYIALLESELKILKGGDLDYFVTEQGTDELASLAHEINAMRCAIKERQEAEETYQQSSRELVTAMSHDLRTPLTALIGYIDILYMGKYQDPKKQQQYFEALRKKAYQIKDMSDKLFEYFIVFGKDSNDLEMQTAGAAEFIGQVVEESLFDLESKGFTIIRSSNEINCSLSIDVDSIRRVFGNIFSNLLKYADPSMPIRVEYQQQSDRLLIRFENRISRNHSDKKSSNIGLKTCEKIMDEHKGTFEYGQQGETFRIELSLPIW</sequence>
<evidence type="ECO:0000256" key="9">
    <source>
        <dbReference type="ARBA" id="ARBA00022777"/>
    </source>
</evidence>
<dbReference type="Pfam" id="PF00512">
    <property type="entry name" value="HisKA"/>
    <property type="match status" value="1"/>
</dbReference>
<proteinExistence type="predicted"/>
<dbReference type="CDD" id="cd00082">
    <property type="entry name" value="HisKA"/>
    <property type="match status" value="1"/>
</dbReference>
<evidence type="ECO:0000256" key="7">
    <source>
        <dbReference type="ARBA" id="ARBA00022692"/>
    </source>
</evidence>
<evidence type="ECO:0000313" key="19">
    <source>
        <dbReference type="Proteomes" id="UP001065549"/>
    </source>
</evidence>
<dbReference type="InterPro" id="IPR003660">
    <property type="entry name" value="HAMP_dom"/>
</dbReference>
<dbReference type="PROSITE" id="PS50885">
    <property type="entry name" value="HAMP"/>
    <property type="match status" value="1"/>
</dbReference>
<dbReference type="InterPro" id="IPR003661">
    <property type="entry name" value="HisK_dim/P_dom"/>
</dbReference>
<dbReference type="Gene3D" id="6.10.340.10">
    <property type="match status" value="1"/>
</dbReference>
<keyword evidence="4" id="KW-1003">Cell membrane</keyword>
<dbReference type="CDD" id="cd06225">
    <property type="entry name" value="HAMP"/>
    <property type="match status" value="1"/>
</dbReference>
<dbReference type="InterPro" id="IPR036097">
    <property type="entry name" value="HisK_dim/P_sf"/>
</dbReference>
<keyword evidence="12" id="KW-0902">Two-component regulatory system</keyword>
<accession>A0A9J6QQF5</accession>
<keyword evidence="19" id="KW-1185">Reference proteome</keyword>
<dbReference type="InterPro" id="IPR050398">
    <property type="entry name" value="HssS/ArlS-like"/>
</dbReference>
<evidence type="ECO:0000256" key="5">
    <source>
        <dbReference type="ARBA" id="ARBA00022553"/>
    </source>
</evidence>
<gene>
    <name evidence="17" type="ORF">OBO34_04730</name>
    <name evidence="18" type="ORF">OBO34_12690</name>
</gene>
<dbReference type="PANTHER" id="PTHR45528:SF1">
    <property type="entry name" value="SENSOR HISTIDINE KINASE CPXA"/>
    <property type="match status" value="1"/>
</dbReference>
<keyword evidence="9 17" id="KW-0418">Kinase</keyword>
<dbReference type="Proteomes" id="UP001065549">
    <property type="component" value="Unassembled WGS sequence"/>
</dbReference>
<dbReference type="GO" id="GO:0005524">
    <property type="term" value="F:ATP binding"/>
    <property type="evidence" value="ECO:0007669"/>
    <property type="project" value="UniProtKB-KW"/>
</dbReference>
<keyword evidence="10" id="KW-0067">ATP-binding</keyword>
<dbReference type="PROSITE" id="PS50109">
    <property type="entry name" value="HIS_KIN"/>
    <property type="match status" value="1"/>
</dbReference>
<feature type="domain" description="Histidine kinase" evidence="15">
    <location>
        <begin position="242"/>
        <end position="440"/>
    </location>
</feature>
<dbReference type="PANTHER" id="PTHR45528">
    <property type="entry name" value="SENSOR HISTIDINE KINASE CPXA"/>
    <property type="match status" value="1"/>
</dbReference>
<name>A0A9J6QQF5_9FIRM</name>
<keyword evidence="8" id="KW-0547">Nucleotide-binding</keyword>
<dbReference type="GO" id="GO:0000155">
    <property type="term" value="F:phosphorelay sensor kinase activity"/>
    <property type="evidence" value="ECO:0007669"/>
    <property type="project" value="InterPro"/>
</dbReference>
<comment type="caution">
    <text evidence="17">The sequence shown here is derived from an EMBL/GenBank/DDBJ whole genome shotgun (WGS) entry which is preliminary data.</text>
</comment>
<dbReference type="InterPro" id="IPR036890">
    <property type="entry name" value="HATPase_C_sf"/>
</dbReference>
<evidence type="ECO:0000256" key="14">
    <source>
        <dbReference type="SAM" id="Phobius"/>
    </source>
</evidence>